<keyword evidence="3" id="KW-1185">Reference proteome</keyword>
<reference evidence="2 3" key="1">
    <citation type="submission" date="2016-01" db="EMBL/GenBank/DDBJ databases">
        <authorList>
            <person name="Brown R."/>
        </authorList>
    </citation>
    <scope>NUCLEOTIDE SEQUENCE [LARGE SCALE GENOMIC DNA]</scope>
    <source>
        <strain evidence="2">Sporomusa sphaeroides DSM 2875</strain>
    </source>
</reference>
<name>A0ABM9W5P4_9FIRM</name>
<protein>
    <recommendedName>
        <fullName evidence="1">Glyoxalase-like domain-containing protein</fullName>
    </recommendedName>
</protein>
<dbReference type="Pfam" id="PF13468">
    <property type="entry name" value="Glyoxalase_3"/>
    <property type="match status" value="1"/>
</dbReference>
<proteinExistence type="predicted"/>
<evidence type="ECO:0000259" key="1">
    <source>
        <dbReference type="Pfam" id="PF13468"/>
    </source>
</evidence>
<feature type="domain" description="Glyoxalase-like" evidence="1">
    <location>
        <begin position="6"/>
        <end position="192"/>
    </location>
</feature>
<dbReference type="InterPro" id="IPR029068">
    <property type="entry name" value="Glyas_Bleomycin-R_OHBP_Dase"/>
</dbReference>
<organism evidence="2 3">
    <name type="scientific">Sporomusa sphaeroides DSM 2875</name>
    <dbReference type="NCBI Taxonomy" id="1337886"/>
    <lineage>
        <taxon>Bacteria</taxon>
        <taxon>Bacillati</taxon>
        <taxon>Bacillota</taxon>
        <taxon>Negativicutes</taxon>
        <taxon>Selenomonadales</taxon>
        <taxon>Sporomusaceae</taxon>
        <taxon>Sporomusa</taxon>
    </lineage>
</organism>
<dbReference type="InterPro" id="IPR025870">
    <property type="entry name" value="Glyoxalase-like_dom"/>
</dbReference>
<evidence type="ECO:0000313" key="2">
    <source>
        <dbReference type="EMBL" id="CVK20157.1"/>
    </source>
</evidence>
<comment type="caution">
    <text evidence="2">The sequence shown here is derived from an EMBL/GenBank/DDBJ whole genome shotgun (WGS) entry which is preliminary data.</text>
</comment>
<dbReference type="Proteomes" id="UP000245702">
    <property type="component" value="Unassembled WGS sequence"/>
</dbReference>
<gene>
    <name evidence="2" type="ORF">SSPH_02824</name>
</gene>
<accession>A0ABM9W5P4</accession>
<dbReference type="Gene3D" id="3.10.180.10">
    <property type="entry name" value="2,3-Dihydroxybiphenyl 1,2-Dioxygenase, domain 1"/>
    <property type="match status" value="1"/>
</dbReference>
<evidence type="ECO:0000313" key="3">
    <source>
        <dbReference type="Proteomes" id="UP000245702"/>
    </source>
</evidence>
<sequence>MLVCSHIMCKVANISEAVQNCKKLGFSVEWGSAPERAHNAFIWFEEGPFIEFFQIPESWWLLGSPFGLIFGREAGKRWYRWFGSAEGLCDLALVPANAAEEAAKEVIRDSRSFKALKLSLNKAGLSTSRIINGWRVRPDGVKVRYSFFSPEPSGLPFVVSGYDSCQRPEKVEHPNGARGITWIKMGVAHNDVQQFRLLTQGDKWLIAQPATETKLLELGLAGLKQSLDPNLLHGTVMTDAAGKPENQYEEK</sequence>
<dbReference type="EMBL" id="FCOW01000015">
    <property type="protein sequence ID" value="CVK20157.1"/>
    <property type="molecule type" value="Genomic_DNA"/>
</dbReference>
<dbReference type="RefSeq" id="WP_075755939.1">
    <property type="nucleotide sequence ID" value="NZ_CP146991.1"/>
</dbReference>